<dbReference type="InterPro" id="IPR000073">
    <property type="entry name" value="AB_hydrolase_1"/>
</dbReference>
<proteinExistence type="predicted"/>
<evidence type="ECO:0000256" key="1">
    <source>
        <dbReference type="SAM" id="SignalP"/>
    </source>
</evidence>
<keyword evidence="1" id="KW-0732">Signal</keyword>
<dbReference type="EMBL" id="JAVRRD010000028">
    <property type="protein sequence ID" value="KAK5046827.1"/>
    <property type="molecule type" value="Genomic_DNA"/>
</dbReference>
<dbReference type="RefSeq" id="XP_064702400.1">
    <property type="nucleotide sequence ID" value="XM_064850734.1"/>
</dbReference>
<dbReference type="Proteomes" id="UP001358417">
    <property type="component" value="Unassembled WGS sequence"/>
</dbReference>
<evidence type="ECO:0000313" key="3">
    <source>
        <dbReference type="EMBL" id="KAK5046827.1"/>
    </source>
</evidence>
<organism evidence="3 4">
    <name type="scientific">Exophiala bonariae</name>
    <dbReference type="NCBI Taxonomy" id="1690606"/>
    <lineage>
        <taxon>Eukaryota</taxon>
        <taxon>Fungi</taxon>
        <taxon>Dikarya</taxon>
        <taxon>Ascomycota</taxon>
        <taxon>Pezizomycotina</taxon>
        <taxon>Eurotiomycetes</taxon>
        <taxon>Chaetothyriomycetidae</taxon>
        <taxon>Chaetothyriales</taxon>
        <taxon>Herpotrichiellaceae</taxon>
        <taxon>Exophiala</taxon>
    </lineage>
</organism>
<evidence type="ECO:0000259" key="2">
    <source>
        <dbReference type="Pfam" id="PF12697"/>
    </source>
</evidence>
<feature type="domain" description="AB hydrolase-1" evidence="2">
    <location>
        <begin position="107"/>
        <end position="346"/>
    </location>
</feature>
<feature type="chain" id="PRO_5043395785" description="AB hydrolase-1 domain-containing protein" evidence="1">
    <location>
        <begin position="19"/>
        <end position="364"/>
    </location>
</feature>
<dbReference type="InterPro" id="IPR029058">
    <property type="entry name" value="AB_hydrolase_fold"/>
</dbReference>
<comment type="caution">
    <text evidence="3">The sequence shown here is derived from an EMBL/GenBank/DDBJ whole genome shotgun (WGS) entry which is preliminary data.</text>
</comment>
<reference evidence="3 4" key="1">
    <citation type="submission" date="2023-08" db="EMBL/GenBank/DDBJ databases">
        <title>Black Yeasts Isolated from many extreme environments.</title>
        <authorList>
            <person name="Coleine C."/>
            <person name="Stajich J.E."/>
            <person name="Selbmann L."/>
        </authorList>
    </citation>
    <scope>NUCLEOTIDE SEQUENCE [LARGE SCALE GENOMIC DNA]</scope>
    <source>
        <strain evidence="3 4">CCFEE 5792</strain>
    </source>
</reference>
<evidence type="ECO:0000313" key="4">
    <source>
        <dbReference type="Proteomes" id="UP001358417"/>
    </source>
</evidence>
<protein>
    <recommendedName>
        <fullName evidence="2">AB hydrolase-1 domain-containing protein</fullName>
    </recommendedName>
</protein>
<name>A0AAV9MYP0_9EURO</name>
<gene>
    <name evidence="3" type="ORF">LTR84_007181</name>
</gene>
<dbReference type="AlphaFoldDB" id="A0AAV9MYP0"/>
<dbReference type="SUPFAM" id="SSF53474">
    <property type="entry name" value="alpha/beta-Hydrolases"/>
    <property type="match status" value="1"/>
</dbReference>
<feature type="signal peptide" evidence="1">
    <location>
        <begin position="1"/>
        <end position="18"/>
    </location>
</feature>
<dbReference type="Gene3D" id="3.40.50.1820">
    <property type="entry name" value="alpha/beta hydrolase"/>
    <property type="match status" value="1"/>
</dbReference>
<dbReference type="Pfam" id="PF12697">
    <property type="entry name" value="Abhydrolase_6"/>
    <property type="match status" value="1"/>
</dbReference>
<dbReference type="GeneID" id="89975347"/>
<sequence>MTRALLYLATLFPLCAWASPAGSSRKYGDCKELNVSVTTSSRGYVFDIPKVNNDIEATFWAINFDTWSHKPNPEPILKNTTISGTYNIHAQVCVPKSGGDVLQIATHGAYYDGRYWDAKLEGHSYVNAALQAGYSILTYDRLGTGQSDKPDAYTVVQAQFEVEILRELTVISKNGAFGFKPKKIVHVGHSFGSIVTSAFIATYPALSDGAIITGYVLNEHLGEVGRSSWNVQHATNWPSGYVTMQKSGIQATFFGGDFTPDLLDYGDKIKSPTAVAEIASGGLLVMASGPFKGPIHYILPELDFFICAGDCKNVTSLEALKHTFPNASSIQLDIQPNTGHALPLHHNATAGFQVSFEFLRRNSL</sequence>
<keyword evidence="4" id="KW-1185">Reference proteome</keyword>
<accession>A0AAV9MYP0</accession>